<name>A0A1S4FN67_AEDAE</name>
<dbReference type="InParanoid" id="A0A1S4FN67"/>
<sequence>MPFAIIETINAKGNRELSVVPNSWLRGSPGGSIVLWPNVSPAEQEKYLCDENSCPDSSWLRYECTVKRNLIGSYNHAFSLMDSLGAEDVPSKKPRYERKSQNFLQELVCNTGSSLTEHNNSATQSKAGSAGGKFPVITEAYSTSNSETVQLVSDDEADHVEAEDPIQKCLDKMDIIIGMQQQINQRLDLLEKRVTGISRQNYGILEATKLQGCRIKSDIEETLSFNFNPMESDEELVQLEKNLEDKEFNAKLVKWLRLNVIGSCADDRMLSVLDLLFTKKFQTMCTWTGISRKGPKTAILPKRNILEIFQILGSDEKEVVTQRELADFFMRKLKNSWKRLTITGMRRSTRHVRRRKPIPLQSDKANVSEPVSSVSEAELEADFTYVEDDTSDVQDSVTVSDNDFDSYFTVKVEQ</sequence>
<protein>
    <submittedName>
        <fullName evidence="1">DUF4806 domain-containing protein</fullName>
    </submittedName>
</protein>
<dbReference type="Pfam" id="PF16064">
    <property type="entry name" value="DUF4806"/>
    <property type="match status" value="1"/>
</dbReference>
<gene>
    <name evidence="1" type="primary">5572210</name>
</gene>
<accession>A0A1S4FN67</accession>
<dbReference type="Proteomes" id="UP000008820">
    <property type="component" value="Chromosome 2"/>
</dbReference>
<dbReference type="InterPro" id="IPR032071">
    <property type="entry name" value="DUF4806"/>
</dbReference>
<dbReference type="OrthoDB" id="7765062at2759"/>
<reference evidence="1" key="2">
    <citation type="submission" date="2020-05" db="UniProtKB">
        <authorList>
            <consortium name="EnsemblMetazoa"/>
        </authorList>
    </citation>
    <scope>IDENTIFICATION</scope>
    <source>
        <strain evidence="1">LVP_AGWG</strain>
    </source>
</reference>
<evidence type="ECO:0000313" key="2">
    <source>
        <dbReference type="Proteomes" id="UP000008820"/>
    </source>
</evidence>
<keyword evidence="2" id="KW-1185">Reference proteome</keyword>
<proteinExistence type="predicted"/>
<organism evidence="1 2">
    <name type="scientific">Aedes aegypti</name>
    <name type="common">Yellowfever mosquito</name>
    <name type="synonym">Culex aegypti</name>
    <dbReference type="NCBI Taxonomy" id="7159"/>
    <lineage>
        <taxon>Eukaryota</taxon>
        <taxon>Metazoa</taxon>
        <taxon>Ecdysozoa</taxon>
        <taxon>Arthropoda</taxon>
        <taxon>Hexapoda</taxon>
        <taxon>Insecta</taxon>
        <taxon>Pterygota</taxon>
        <taxon>Neoptera</taxon>
        <taxon>Endopterygota</taxon>
        <taxon>Diptera</taxon>
        <taxon>Nematocera</taxon>
        <taxon>Culicoidea</taxon>
        <taxon>Culicidae</taxon>
        <taxon>Culicinae</taxon>
        <taxon>Aedini</taxon>
        <taxon>Aedes</taxon>
        <taxon>Stegomyia</taxon>
    </lineage>
</organism>
<dbReference type="AlphaFoldDB" id="A0A1S4FN67"/>
<reference evidence="1 2" key="1">
    <citation type="submission" date="2017-06" db="EMBL/GenBank/DDBJ databases">
        <title>Aedes aegypti genome working group (AGWG) sequencing and assembly.</title>
        <authorList>
            <consortium name="Aedes aegypti Genome Working Group (AGWG)"/>
            <person name="Matthews B.J."/>
        </authorList>
    </citation>
    <scope>NUCLEOTIDE SEQUENCE [LARGE SCALE GENOMIC DNA]</scope>
    <source>
        <strain evidence="1 2">LVP_AGWG</strain>
    </source>
</reference>
<dbReference type="VEuPathDB" id="VectorBase:AAEL009610"/>
<evidence type="ECO:0000313" key="1">
    <source>
        <dbReference type="EnsemblMetazoa" id="AAEL009610-PA"/>
    </source>
</evidence>
<dbReference type="EnsemblMetazoa" id="AAEL009610-RA">
    <property type="protein sequence ID" value="AAEL009610-PA"/>
    <property type="gene ID" value="AAEL009610"/>
</dbReference>